<comment type="subcellular location">
    <subcellularLocation>
        <location evidence="1">Nucleus</location>
    </subcellularLocation>
</comment>
<dbReference type="Pfam" id="PF10523">
    <property type="entry name" value="BEN"/>
    <property type="match status" value="2"/>
</dbReference>
<dbReference type="AlphaFoldDB" id="A0A5N4C172"/>
<dbReference type="EMBL" id="JWIN03000037">
    <property type="protein sequence ID" value="KAB1252616.1"/>
    <property type="molecule type" value="Genomic_DNA"/>
</dbReference>
<proteinExistence type="predicted"/>
<evidence type="ECO:0000256" key="2">
    <source>
        <dbReference type="ARBA" id="ARBA00023242"/>
    </source>
</evidence>
<evidence type="ECO:0000313" key="5">
    <source>
        <dbReference type="Proteomes" id="UP000299084"/>
    </source>
</evidence>
<evidence type="ECO:0000313" key="4">
    <source>
        <dbReference type="EMBL" id="KAB1252616.1"/>
    </source>
</evidence>
<dbReference type="PANTHER" id="PTHR47305:SF3">
    <property type="entry name" value="BEN DOMAIN-CONTAINING PROTEIN 2"/>
    <property type="match status" value="1"/>
</dbReference>
<dbReference type="PANTHER" id="PTHR47305">
    <property type="entry name" value="BEN DOMAIN-CONTAINING PROTEIN 2"/>
    <property type="match status" value="1"/>
</dbReference>
<reference evidence="4 5" key="1">
    <citation type="journal article" date="2019" name="Mol. Ecol. Resour.">
        <title>Improving Illumina assemblies with Hi-C and long reads: an example with the North African dromedary.</title>
        <authorList>
            <person name="Elbers J.P."/>
            <person name="Rogers M.F."/>
            <person name="Perelman P.L."/>
            <person name="Proskuryakova A.A."/>
            <person name="Serdyukova N.A."/>
            <person name="Johnson W.E."/>
            <person name="Horin P."/>
            <person name="Corander J."/>
            <person name="Murphy D."/>
            <person name="Burger P.A."/>
        </authorList>
    </citation>
    <scope>NUCLEOTIDE SEQUENCE [LARGE SCALE GENOMIC DNA]</scope>
    <source>
        <strain evidence="4">Drom800</strain>
        <tissue evidence="4">Blood</tissue>
    </source>
</reference>
<protein>
    <submittedName>
        <fullName evidence="4">BEN domain-containing protein 2</fullName>
    </submittedName>
</protein>
<dbReference type="GO" id="GO:0003677">
    <property type="term" value="F:DNA binding"/>
    <property type="evidence" value="ECO:0007669"/>
    <property type="project" value="InterPro"/>
</dbReference>
<dbReference type="SMART" id="SM01025">
    <property type="entry name" value="BEN"/>
    <property type="match status" value="2"/>
</dbReference>
<organism evidence="4 5">
    <name type="scientific">Camelus dromedarius</name>
    <name type="common">Dromedary</name>
    <name type="synonym">Arabian camel</name>
    <dbReference type="NCBI Taxonomy" id="9838"/>
    <lineage>
        <taxon>Eukaryota</taxon>
        <taxon>Metazoa</taxon>
        <taxon>Chordata</taxon>
        <taxon>Craniata</taxon>
        <taxon>Vertebrata</taxon>
        <taxon>Euteleostomi</taxon>
        <taxon>Mammalia</taxon>
        <taxon>Eutheria</taxon>
        <taxon>Laurasiatheria</taxon>
        <taxon>Artiodactyla</taxon>
        <taxon>Tylopoda</taxon>
        <taxon>Camelidae</taxon>
        <taxon>Camelus</taxon>
    </lineage>
</organism>
<dbReference type="InterPro" id="IPR018379">
    <property type="entry name" value="BEN_domain"/>
</dbReference>
<gene>
    <name evidence="4" type="ORF">Cadr_000003645</name>
</gene>
<accession>A0A5N4C172</accession>
<comment type="caution">
    <text evidence="4">The sequence shown here is derived from an EMBL/GenBank/DDBJ whole genome shotgun (WGS) entry which is preliminary data.</text>
</comment>
<evidence type="ECO:0000259" key="3">
    <source>
        <dbReference type="PROSITE" id="PS51457"/>
    </source>
</evidence>
<keyword evidence="5" id="KW-1185">Reference proteome</keyword>
<feature type="domain" description="BEN" evidence="3">
    <location>
        <begin position="92"/>
        <end position="190"/>
    </location>
</feature>
<name>A0A5N4C172_CAMDR</name>
<evidence type="ECO:0000256" key="1">
    <source>
        <dbReference type="ARBA" id="ARBA00004123"/>
    </source>
</evidence>
<dbReference type="PROSITE" id="PS51457">
    <property type="entry name" value="BEN"/>
    <property type="match status" value="1"/>
</dbReference>
<keyword evidence="2" id="KW-0539">Nucleus</keyword>
<dbReference type="Proteomes" id="UP000299084">
    <property type="component" value="Unassembled WGS sequence"/>
</dbReference>
<sequence>MVALCEKTRILLFTCISKGYLGDPKRNVRILDIHLMTAQKKTKPNLAARYFVRILFSKETLMSSSVGVNSKGRQPLDPNKMAAIREYLGNPCRNIQLPKLVLTIAKQKSCPELSARYLIRNLFTEEILIKSNVYGTLGRGTFALDSNKINALREFLQDIYPACDLSETGRDWKLCVTAINSCIRSLRYHLRNSTSKSQSPPTTTS</sequence>
<dbReference type="GO" id="GO:0005634">
    <property type="term" value="C:nucleus"/>
    <property type="evidence" value="ECO:0007669"/>
    <property type="project" value="UniProtKB-SubCell"/>
</dbReference>